<reference evidence="2" key="1">
    <citation type="submission" date="2020-02" db="EMBL/GenBank/DDBJ databases">
        <authorList>
            <person name="Meier V. D."/>
        </authorList>
    </citation>
    <scope>NUCLEOTIDE SEQUENCE</scope>
    <source>
        <strain evidence="2">AVDCRST_MAG75</strain>
    </source>
</reference>
<protein>
    <submittedName>
        <fullName evidence="2">N-acetylglucosamine kinase of eukaryotic type</fullName>
        <ecNumber evidence="2">2.7.1.59</ecNumber>
    </submittedName>
</protein>
<dbReference type="PANTHER" id="PTHR43190">
    <property type="entry name" value="N-ACETYL-D-GLUCOSAMINE KINASE"/>
    <property type="match status" value="1"/>
</dbReference>
<dbReference type="PANTHER" id="PTHR43190:SF3">
    <property type="entry name" value="N-ACETYL-D-GLUCOSAMINE KINASE"/>
    <property type="match status" value="1"/>
</dbReference>
<dbReference type="InterPro" id="IPR002731">
    <property type="entry name" value="ATPase_BadF"/>
</dbReference>
<keyword evidence="2" id="KW-0418">Kinase</keyword>
<evidence type="ECO:0000259" key="1">
    <source>
        <dbReference type="Pfam" id="PF01869"/>
    </source>
</evidence>
<dbReference type="EC" id="2.7.1.59" evidence="2"/>
<feature type="domain" description="ATPase BadF/BadG/BcrA/BcrD type" evidence="1">
    <location>
        <begin position="9"/>
        <end position="297"/>
    </location>
</feature>
<accession>A0A6J4PS09</accession>
<gene>
    <name evidence="2" type="ORF">AVDCRST_MAG75-3383</name>
</gene>
<dbReference type="InterPro" id="IPR052519">
    <property type="entry name" value="Euk-type_GlcNAc_Kinase"/>
</dbReference>
<dbReference type="CDD" id="cd24007">
    <property type="entry name" value="ASKHA_NBD_eukNAGK-like"/>
    <property type="match status" value="1"/>
</dbReference>
<dbReference type="Gene3D" id="3.30.420.40">
    <property type="match status" value="2"/>
</dbReference>
<dbReference type="Pfam" id="PF01869">
    <property type="entry name" value="BcrAD_BadFG"/>
    <property type="match status" value="1"/>
</dbReference>
<sequence>MAEPAGLVIGADIGGTSTRAVVCDLSGSVLGAASGGPGNPNSVGLDPSAQQIRSTITDAWARTGLADAAMHLVRGVVIGLAGGSRATDSATFLRAAVPAGIAVTPHLVSDLTAAFCSSTPAGEGYVLVAGTGAVAGRVVGDELSERRDGWGWLLGDDGSGFWLGRAAVRETLAALERRQPLGPMSAALLEAAGSAGHAELVQSCYSHPPTWLARFAPLVSRHAGEDPAAARISAEAVRLLCATVLSLEPRPHQPLVLAGSVLTKPGPIADACSTRLRRELPNPVLHAGEGVLGAAWIGLRHQDEGSPTRHARLVNQHLLLP</sequence>
<dbReference type="SUPFAM" id="SSF53067">
    <property type="entry name" value="Actin-like ATPase domain"/>
    <property type="match status" value="2"/>
</dbReference>
<dbReference type="AlphaFoldDB" id="A0A6J4PS09"/>
<organism evidence="2">
    <name type="scientific">uncultured Propionibacteriaceae bacterium</name>
    <dbReference type="NCBI Taxonomy" id="257457"/>
    <lineage>
        <taxon>Bacteria</taxon>
        <taxon>Bacillati</taxon>
        <taxon>Actinomycetota</taxon>
        <taxon>Actinomycetes</taxon>
        <taxon>Propionibacteriales</taxon>
        <taxon>Propionibacteriaceae</taxon>
        <taxon>environmental samples</taxon>
    </lineage>
</organism>
<dbReference type="InterPro" id="IPR043129">
    <property type="entry name" value="ATPase_NBD"/>
</dbReference>
<proteinExistence type="predicted"/>
<name>A0A6J4PS09_9ACTN</name>
<evidence type="ECO:0000313" key="2">
    <source>
        <dbReference type="EMBL" id="CAA9420108.1"/>
    </source>
</evidence>
<dbReference type="EMBL" id="CADCUO010000248">
    <property type="protein sequence ID" value="CAA9420108.1"/>
    <property type="molecule type" value="Genomic_DNA"/>
</dbReference>
<keyword evidence="2" id="KW-0808">Transferase</keyword>
<dbReference type="GO" id="GO:0045127">
    <property type="term" value="F:N-acetylglucosamine kinase activity"/>
    <property type="evidence" value="ECO:0007669"/>
    <property type="project" value="UniProtKB-EC"/>
</dbReference>